<comment type="caution">
    <text evidence="1">The sequence shown here is derived from an EMBL/GenBank/DDBJ whole genome shotgun (WGS) entry which is preliminary data.</text>
</comment>
<name>A0A6N2GT32_9BACI</name>
<sequence>MKRALANGQSLLFQLELLADEEKALLLNHGITLIEEDFI</sequence>
<dbReference type="AlphaFoldDB" id="A0A6N2GT32"/>
<organism evidence="1 2">
    <name type="scientific">Bacillus paralicheniformis</name>
    <dbReference type="NCBI Taxonomy" id="1648923"/>
    <lineage>
        <taxon>Bacteria</taxon>
        <taxon>Bacillati</taxon>
        <taxon>Bacillota</taxon>
        <taxon>Bacilli</taxon>
        <taxon>Bacillales</taxon>
        <taxon>Bacillaceae</taxon>
        <taxon>Bacillus</taxon>
    </lineage>
</organism>
<evidence type="ECO:0000313" key="2">
    <source>
        <dbReference type="Proteomes" id="UP000185604"/>
    </source>
</evidence>
<reference evidence="1 2" key="1">
    <citation type="journal article" date="2016" name="Front. Microbiol.">
        <title>High-Level Heat Resistance of Spores of Bacillus amyloliquefaciens and Bacillus licheniformis Results from the Presence of a spoVA Operon in a Tn1546 Transposon.</title>
        <authorList>
            <person name="Berendsen E.M."/>
            <person name="Koning R.A."/>
            <person name="Boekhorst J."/>
            <person name="de Jong A."/>
            <person name="Kuipers O.P."/>
            <person name="Wells-Bennik M.H."/>
        </authorList>
    </citation>
    <scope>NUCLEOTIDE SEQUENCE [LARGE SCALE GENOMIC DNA]</scope>
    <source>
        <strain evidence="1 2">B4121</strain>
    </source>
</reference>
<protein>
    <submittedName>
        <fullName evidence="1">Uncharacterized protein</fullName>
    </submittedName>
</protein>
<evidence type="ECO:0000313" key="1">
    <source>
        <dbReference type="EMBL" id="OLF87832.1"/>
    </source>
</evidence>
<proteinExistence type="predicted"/>
<dbReference type="EMBL" id="LKPO01000026">
    <property type="protein sequence ID" value="OLF87832.1"/>
    <property type="molecule type" value="Genomic_DNA"/>
</dbReference>
<dbReference type="Proteomes" id="UP000185604">
    <property type="component" value="Unassembled WGS sequence"/>
</dbReference>
<gene>
    <name evidence="1" type="ORF">B4121_4284</name>
</gene>
<accession>A0A6N2GT32</accession>